<comment type="similarity">
    <text evidence="2">Belongs to the TMEM19 family.</text>
</comment>
<feature type="transmembrane region" description="Helical" evidence="6">
    <location>
        <begin position="308"/>
        <end position="325"/>
    </location>
</feature>
<feature type="transmembrane region" description="Helical" evidence="6">
    <location>
        <begin position="258"/>
        <end position="279"/>
    </location>
</feature>
<feature type="transmembrane region" description="Helical" evidence="6">
    <location>
        <begin position="443"/>
        <end position="466"/>
    </location>
</feature>
<reference evidence="7" key="1">
    <citation type="submission" date="2018-05" db="EMBL/GenBank/DDBJ databases">
        <authorList>
            <person name="Lanie J.A."/>
            <person name="Ng W.-L."/>
            <person name="Kazmierczak K.M."/>
            <person name="Andrzejewski T.M."/>
            <person name="Davidsen T.M."/>
            <person name="Wayne K.J."/>
            <person name="Tettelin H."/>
            <person name="Glass J.I."/>
            <person name="Rusch D."/>
            <person name="Podicherti R."/>
            <person name="Tsui H.-C.T."/>
            <person name="Winkler M.E."/>
        </authorList>
    </citation>
    <scope>NUCLEOTIDE SEQUENCE</scope>
</reference>
<evidence type="ECO:0000256" key="5">
    <source>
        <dbReference type="ARBA" id="ARBA00023136"/>
    </source>
</evidence>
<name>A0A381PC79_9ZZZZ</name>
<feature type="transmembrane region" description="Helical" evidence="6">
    <location>
        <begin position="346"/>
        <end position="365"/>
    </location>
</feature>
<keyword evidence="5 6" id="KW-0472">Membrane</keyword>
<evidence type="ECO:0008006" key="8">
    <source>
        <dbReference type="Google" id="ProtNLM"/>
    </source>
</evidence>
<evidence type="ECO:0000313" key="7">
    <source>
        <dbReference type="EMBL" id="SUZ64585.1"/>
    </source>
</evidence>
<dbReference type="AlphaFoldDB" id="A0A381PC79"/>
<comment type="subcellular location">
    <subcellularLocation>
        <location evidence="1">Membrane</location>
        <topology evidence="1">Multi-pass membrane protein</topology>
    </subcellularLocation>
</comment>
<feature type="transmembrane region" description="Helical" evidence="6">
    <location>
        <begin position="220"/>
        <end position="246"/>
    </location>
</feature>
<organism evidence="7">
    <name type="scientific">marine metagenome</name>
    <dbReference type="NCBI Taxonomy" id="408172"/>
    <lineage>
        <taxon>unclassified sequences</taxon>
        <taxon>metagenomes</taxon>
        <taxon>ecological metagenomes</taxon>
    </lineage>
</organism>
<feature type="transmembrane region" description="Helical" evidence="6">
    <location>
        <begin position="187"/>
        <end position="208"/>
    </location>
</feature>
<dbReference type="PANTHER" id="PTHR13353:SF5">
    <property type="entry name" value="TRANSMEMBRANE PROTEIN 19"/>
    <property type="match status" value="1"/>
</dbReference>
<keyword evidence="4 6" id="KW-1133">Transmembrane helix</keyword>
<dbReference type="InterPro" id="IPR002794">
    <property type="entry name" value="DUF92_TMEM19"/>
</dbReference>
<dbReference type="GO" id="GO:0016020">
    <property type="term" value="C:membrane"/>
    <property type="evidence" value="ECO:0007669"/>
    <property type="project" value="UniProtKB-SubCell"/>
</dbReference>
<feature type="transmembrane region" description="Helical" evidence="6">
    <location>
        <begin position="99"/>
        <end position="121"/>
    </location>
</feature>
<evidence type="ECO:0000256" key="4">
    <source>
        <dbReference type="ARBA" id="ARBA00022989"/>
    </source>
</evidence>
<accession>A0A381PC79</accession>
<feature type="transmembrane region" description="Helical" evidence="6">
    <location>
        <begin position="133"/>
        <end position="155"/>
    </location>
</feature>
<evidence type="ECO:0000256" key="1">
    <source>
        <dbReference type="ARBA" id="ARBA00004141"/>
    </source>
</evidence>
<protein>
    <recommendedName>
        <fullName evidence="8">DUF92 domain-containing protein</fullName>
    </recommendedName>
</protein>
<feature type="transmembrane region" description="Helical" evidence="6">
    <location>
        <begin position="286"/>
        <end position="302"/>
    </location>
</feature>
<sequence>MKEHDGSRTDAVTFRSEFPRKLLHLGMGAFALLLRWLAPWQAILMALAALVLNSFFLHALTRGTLLRPSERDSRFSRGVVLYPAILLLTFIVFRSRLELAAGVWALLAVGDGMATLSGLGLKGPGLPWNREKTWSGLVAFVLFGTAASALVIRWVQRAGTLTLGGSLVPDGLLTLGGSDPSGRIGDAFLSGGTVLLIGCLVAATAAALAESLDSKVDDNILVPVVGGAVLWAATTVDPGLLVAAGAGTSSGGGASTGSWVVAWLIGVVIAVPVTVVAHLARAVDRGGAIAGMLLATVLYVHAGWPGLVMLGGLMVIGTSVTRVGYARKGALGVAEGRGGRRGIGSVVGNAGAGVAFAFLAVATPYPEAFSIAMVAAFATALFDTSATEIGQAFGRHPILLTTWRAVPDGTSGGVSLAGTLAGVCGATVLASGGWAMGLVAGPAVLAVIFGAFCGSTFESLLGATMGKGSGSDHHLRNLLNTVVGAGVAWGLVAWLGAWQVYSGGPAELP</sequence>
<dbReference type="Pfam" id="PF01940">
    <property type="entry name" value="DUF92"/>
    <property type="match status" value="1"/>
</dbReference>
<dbReference type="PANTHER" id="PTHR13353">
    <property type="entry name" value="TRANSMEMBRANE PROTEIN 19"/>
    <property type="match status" value="1"/>
</dbReference>
<dbReference type="EMBL" id="UINC01000938">
    <property type="protein sequence ID" value="SUZ64585.1"/>
    <property type="molecule type" value="Genomic_DNA"/>
</dbReference>
<evidence type="ECO:0000256" key="6">
    <source>
        <dbReference type="SAM" id="Phobius"/>
    </source>
</evidence>
<feature type="transmembrane region" description="Helical" evidence="6">
    <location>
        <begin position="478"/>
        <end position="501"/>
    </location>
</feature>
<evidence type="ECO:0000256" key="3">
    <source>
        <dbReference type="ARBA" id="ARBA00022692"/>
    </source>
</evidence>
<evidence type="ECO:0000256" key="2">
    <source>
        <dbReference type="ARBA" id="ARBA00009012"/>
    </source>
</evidence>
<proteinExistence type="inferred from homology"/>
<keyword evidence="3 6" id="KW-0812">Transmembrane</keyword>
<feature type="transmembrane region" description="Helical" evidence="6">
    <location>
        <begin position="75"/>
        <end position="93"/>
    </location>
</feature>
<feature type="transmembrane region" description="Helical" evidence="6">
    <location>
        <begin position="44"/>
        <end position="63"/>
    </location>
</feature>
<gene>
    <name evidence="7" type="ORF">METZ01_LOCUS17439</name>
</gene>